<dbReference type="RefSeq" id="WP_017841854.1">
    <property type="nucleotide sequence ID" value="NZ_CP035467.1"/>
</dbReference>
<dbReference type="PANTHER" id="PTHR43731:SF26">
    <property type="entry name" value="RHOMBOID-LIKE PROTEIN 10, CHLOROPLASTIC"/>
    <property type="match status" value="1"/>
</dbReference>
<proteinExistence type="predicted"/>
<evidence type="ECO:0000256" key="4">
    <source>
        <dbReference type="ARBA" id="ARBA00023136"/>
    </source>
</evidence>
<dbReference type="Pfam" id="PF01694">
    <property type="entry name" value="Rhomboid"/>
    <property type="match status" value="1"/>
</dbReference>
<feature type="transmembrane region" description="Helical" evidence="5">
    <location>
        <begin position="207"/>
        <end position="227"/>
    </location>
</feature>
<keyword evidence="2 5" id="KW-0812">Transmembrane</keyword>
<accession>A0A4P9UV19</accession>
<dbReference type="Proteomes" id="UP000305881">
    <property type="component" value="Chromosome"/>
</dbReference>
<sequence length="252" mass="27044">MIPIRDDNPTVRPPVITIVIIAANIAVWLLLQGAGGEAALVKSLCHYGLIPGELLNTVPKGMTIQVTANYGCILSGETGNSTLLTHAFLHGSWFHLIANMWFLWIFGDNVEDVMGSFRFVVFYLLCAIAAAGAQIYSNPGAAIPMVGASGAIGGIMGAYARLYPRARVHTIIPIGFYITSFSVPAGFMLGYWFLIQLLSGIPAIGDEAGGVAFWAHAGGFVAGLILIKPMHRPDYLAEHNALMAGRRPDDRF</sequence>
<keyword evidence="7" id="KW-0645">Protease</keyword>
<dbReference type="STRING" id="675511.GCA_000341735_03430"/>
<reference evidence="8" key="1">
    <citation type="journal article" date="2019" name="J. Bacteriol.">
        <title>A Mutagenic Screen Identifies a TonB-Dependent Receptor Required for the Lanthanide Metal Switch in the Type I Methanotroph 'Methylotuvimicrobium buryatense' 5GB1C.</title>
        <authorList>
            <person name="Groom J.D."/>
            <person name="Ford S.M."/>
            <person name="Pesesky M.W."/>
            <person name="Lidstrom M.E."/>
        </authorList>
    </citation>
    <scope>NUCLEOTIDE SEQUENCE [LARGE SCALE GENOMIC DNA]</scope>
    <source>
        <strain evidence="8">5GB1C</strain>
    </source>
</reference>
<dbReference type="InterPro" id="IPR035952">
    <property type="entry name" value="Rhomboid-like_sf"/>
</dbReference>
<keyword evidence="8" id="KW-1185">Reference proteome</keyword>
<feature type="transmembrane region" description="Helical" evidence="5">
    <location>
        <begin position="174"/>
        <end position="195"/>
    </location>
</feature>
<comment type="subcellular location">
    <subcellularLocation>
        <location evidence="1">Membrane</location>
        <topology evidence="1">Multi-pass membrane protein</topology>
    </subcellularLocation>
</comment>
<evidence type="ECO:0000259" key="6">
    <source>
        <dbReference type="Pfam" id="PF01694"/>
    </source>
</evidence>
<gene>
    <name evidence="7" type="ORF">EQU24_20035</name>
</gene>
<keyword evidence="4 5" id="KW-0472">Membrane</keyword>
<dbReference type="FunFam" id="1.20.1540.10:FF:000027">
    <property type="entry name" value="Rhomboid family intramembrane serine protease"/>
    <property type="match status" value="1"/>
</dbReference>
<feature type="transmembrane region" description="Helical" evidence="5">
    <location>
        <begin position="12"/>
        <end position="31"/>
    </location>
</feature>
<dbReference type="GO" id="GO:0006508">
    <property type="term" value="P:proteolysis"/>
    <property type="evidence" value="ECO:0007669"/>
    <property type="project" value="UniProtKB-KW"/>
</dbReference>
<dbReference type="PANTHER" id="PTHR43731">
    <property type="entry name" value="RHOMBOID PROTEASE"/>
    <property type="match status" value="1"/>
</dbReference>
<evidence type="ECO:0000313" key="7">
    <source>
        <dbReference type="EMBL" id="QCW84261.1"/>
    </source>
</evidence>
<evidence type="ECO:0000256" key="3">
    <source>
        <dbReference type="ARBA" id="ARBA00022989"/>
    </source>
</evidence>
<dbReference type="Gene3D" id="1.20.1540.10">
    <property type="entry name" value="Rhomboid-like"/>
    <property type="match status" value="1"/>
</dbReference>
<protein>
    <submittedName>
        <fullName evidence="7">Rhomboid family intramembrane serine protease</fullName>
    </submittedName>
</protein>
<dbReference type="InterPro" id="IPR022764">
    <property type="entry name" value="Peptidase_S54_rhomboid_dom"/>
</dbReference>
<evidence type="ECO:0000256" key="5">
    <source>
        <dbReference type="SAM" id="Phobius"/>
    </source>
</evidence>
<keyword evidence="3 5" id="KW-1133">Transmembrane helix</keyword>
<dbReference type="InterPro" id="IPR050925">
    <property type="entry name" value="Rhomboid_protease_S54"/>
</dbReference>
<dbReference type="GO" id="GO:0016020">
    <property type="term" value="C:membrane"/>
    <property type="evidence" value="ECO:0007669"/>
    <property type="project" value="UniProtKB-SubCell"/>
</dbReference>
<dbReference type="OrthoDB" id="9814037at2"/>
<evidence type="ECO:0000256" key="1">
    <source>
        <dbReference type="ARBA" id="ARBA00004141"/>
    </source>
</evidence>
<dbReference type="KEGG" id="mbur:EQU24_20035"/>
<feature type="domain" description="Peptidase S54 rhomboid" evidence="6">
    <location>
        <begin position="82"/>
        <end position="230"/>
    </location>
</feature>
<keyword evidence="7" id="KW-0378">Hydrolase</keyword>
<dbReference type="AlphaFoldDB" id="A0A4P9UV19"/>
<name>A0A4P9UV19_METBY</name>
<organism evidence="7 8">
    <name type="scientific">Methylotuvimicrobium buryatense</name>
    <name type="common">Methylomicrobium buryatense</name>
    <dbReference type="NCBI Taxonomy" id="95641"/>
    <lineage>
        <taxon>Bacteria</taxon>
        <taxon>Pseudomonadati</taxon>
        <taxon>Pseudomonadota</taxon>
        <taxon>Gammaproteobacteria</taxon>
        <taxon>Methylococcales</taxon>
        <taxon>Methylococcaceae</taxon>
        <taxon>Methylotuvimicrobium</taxon>
    </lineage>
</organism>
<feature type="transmembrane region" description="Helical" evidence="5">
    <location>
        <begin position="87"/>
        <end position="107"/>
    </location>
</feature>
<dbReference type="SUPFAM" id="SSF144091">
    <property type="entry name" value="Rhomboid-like"/>
    <property type="match status" value="1"/>
</dbReference>
<evidence type="ECO:0000256" key="2">
    <source>
        <dbReference type="ARBA" id="ARBA00022692"/>
    </source>
</evidence>
<evidence type="ECO:0000313" key="8">
    <source>
        <dbReference type="Proteomes" id="UP000305881"/>
    </source>
</evidence>
<dbReference type="EMBL" id="CP035467">
    <property type="protein sequence ID" value="QCW84261.1"/>
    <property type="molecule type" value="Genomic_DNA"/>
</dbReference>
<feature type="transmembrane region" description="Helical" evidence="5">
    <location>
        <begin position="119"/>
        <end position="136"/>
    </location>
</feature>
<feature type="transmembrane region" description="Helical" evidence="5">
    <location>
        <begin position="142"/>
        <end position="162"/>
    </location>
</feature>
<dbReference type="GO" id="GO:0004252">
    <property type="term" value="F:serine-type endopeptidase activity"/>
    <property type="evidence" value="ECO:0007669"/>
    <property type="project" value="InterPro"/>
</dbReference>